<keyword evidence="3" id="KW-1185">Reference proteome</keyword>
<evidence type="ECO:0000313" key="3">
    <source>
        <dbReference type="Proteomes" id="UP000284006"/>
    </source>
</evidence>
<gene>
    <name evidence="2" type="ORF">D3872_10460</name>
</gene>
<dbReference type="Proteomes" id="UP000284006">
    <property type="component" value="Unassembled WGS sequence"/>
</dbReference>
<feature type="transmembrane region" description="Helical" evidence="1">
    <location>
        <begin position="6"/>
        <end position="24"/>
    </location>
</feature>
<comment type="caution">
    <text evidence="2">The sequence shown here is derived from an EMBL/GenBank/DDBJ whole genome shotgun (WGS) entry which is preliminary data.</text>
</comment>
<evidence type="ECO:0000313" key="2">
    <source>
        <dbReference type="EMBL" id="RJG17023.1"/>
    </source>
</evidence>
<feature type="non-terminal residue" evidence="2">
    <location>
        <position position="48"/>
    </location>
</feature>
<keyword evidence="1" id="KW-0472">Membrane</keyword>
<accession>A0A418XW46</accession>
<reference evidence="2 3" key="1">
    <citation type="submission" date="2018-09" db="EMBL/GenBank/DDBJ databases">
        <authorList>
            <person name="Zhu H."/>
        </authorList>
    </citation>
    <scope>NUCLEOTIDE SEQUENCE [LARGE SCALE GENOMIC DNA]</scope>
    <source>
        <strain evidence="2 3">K1S02-61</strain>
    </source>
</reference>
<keyword evidence="1" id="KW-0812">Transmembrane</keyword>
<organism evidence="2 3">
    <name type="scientific">Massilia cavernae</name>
    <dbReference type="NCBI Taxonomy" id="2320864"/>
    <lineage>
        <taxon>Bacteria</taxon>
        <taxon>Pseudomonadati</taxon>
        <taxon>Pseudomonadota</taxon>
        <taxon>Betaproteobacteria</taxon>
        <taxon>Burkholderiales</taxon>
        <taxon>Oxalobacteraceae</taxon>
        <taxon>Telluria group</taxon>
        <taxon>Massilia</taxon>
    </lineage>
</organism>
<protein>
    <submittedName>
        <fullName evidence="2">Fluoride ion transporter CrcB</fullName>
    </submittedName>
</protein>
<name>A0A418XW46_9BURK</name>
<dbReference type="EMBL" id="QYUP01000101">
    <property type="protein sequence ID" value="RJG17023.1"/>
    <property type="molecule type" value="Genomic_DNA"/>
</dbReference>
<evidence type="ECO:0000256" key="1">
    <source>
        <dbReference type="SAM" id="Phobius"/>
    </source>
</evidence>
<sequence length="48" mass="4943">MGHPLSWIAVGLGAACGAWLRWGLSLWLSSAYGKLPLGTLVANLGGGY</sequence>
<keyword evidence="1" id="KW-1133">Transmembrane helix</keyword>
<dbReference type="AlphaFoldDB" id="A0A418XW46"/>
<proteinExistence type="predicted"/>